<comment type="caution">
    <text evidence="2">The sequence shown here is derived from an EMBL/GenBank/DDBJ whole genome shotgun (WGS) entry which is preliminary data.</text>
</comment>
<gene>
    <name evidence="2" type="ORF">JM658_16255</name>
</gene>
<dbReference type="Proteomes" id="UP000829517">
    <property type="component" value="Unassembled WGS sequence"/>
</dbReference>
<proteinExistence type="predicted"/>
<protein>
    <submittedName>
        <fullName evidence="2">Uncharacterized protein</fullName>
    </submittedName>
</protein>
<keyword evidence="3" id="KW-1185">Reference proteome</keyword>
<dbReference type="EMBL" id="JAETXX010000017">
    <property type="protein sequence ID" value="MCF8716384.1"/>
    <property type="molecule type" value="Genomic_DNA"/>
</dbReference>
<organism evidence="2 3">
    <name type="scientific">Joostella atrarenae</name>
    <dbReference type="NCBI Taxonomy" id="679257"/>
    <lineage>
        <taxon>Bacteria</taxon>
        <taxon>Pseudomonadati</taxon>
        <taxon>Bacteroidota</taxon>
        <taxon>Flavobacteriia</taxon>
        <taxon>Flavobacteriales</taxon>
        <taxon>Flavobacteriaceae</taxon>
        <taxon>Joostella</taxon>
    </lineage>
</organism>
<feature type="transmembrane region" description="Helical" evidence="1">
    <location>
        <begin position="25"/>
        <end position="43"/>
    </location>
</feature>
<evidence type="ECO:0000256" key="1">
    <source>
        <dbReference type="SAM" id="Phobius"/>
    </source>
</evidence>
<feature type="transmembrane region" description="Helical" evidence="1">
    <location>
        <begin position="55"/>
        <end position="77"/>
    </location>
</feature>
<sequence length="172" mass="20349">MDSYAIYKSFYDREIEKKKELDSEINMPVKILALMIGVSSFYIDSLEMHNFIRNFRAEQSIMIILVYLYILSIYSFIKSNNNFPNGFDYQELENIGDLRKLEQKKTHGFITSNSIMPKKLSFNEEMITKIIEIKDYNYKINQQRSNYIHAGKVFLVLAMILSALEFAIFYIK</sequence>
<accession>A0ABS9J7J5</accession>
<reference evidence="2 3" key="1">
    <citation type="submission" date="2021-01" db="EMBL/GenBank/DDBJ databases">
        <title>Genome sequencing of Joostella atrarenae M1-2 (= KCTC 23194).</title>
        <authorList>
            <person name="Zakaria M.R."/>
            <person name="Lam M.Q."/>
            <person name="Chong C.S."/>
        </authorList>
    </citation>
    <scope>NUCLEOTIDE SEQUENCE [LARGE SCALE GENOMIC DNA]</scope>
    <source>
        <strain evidence="2 3">M1-2</strain>
    </source>
</reference>
<evidence type="ECO:0000313" key="2">
    <source>
        <dbReference type="EMBL" id="MCF8716384.1"/>
    </source>
</evidence>
<keyword evidence="1" id="KW-0472">Membrane</keyword>
<keyword evidence="1" id="KW-1133">Transmembrane helix</keyword>
<dbReference type="RefSeq" id="WP_236960786.1">
    <property type="nucleotide sequence ID" value="NZ_JAETXX010000017.1"/>
</dbReference>
<evidence type="ECO:0000313" key="3">
    <source>
        <dbReference type="Proteomes" id="UP000829517"/>
    </source>
</evidence>
<feature type="transmembrane region" description="Helical" evidence="1">
    <location>
        <begin position="153"/>
        <end position="171"/>
    </location>
</feature>
<keyword evidence="1" id="KW-0812">Transmembrane</keyword>
<name>A0ABS9J7J5_9FLAO</name>